<keyword evidence="1" id="KW-0175">Coiled coil</keyword>
<dbReference type="Proteomes" id="UP001198190">
    <property type="component" value="Unassembled WGS sequence"/>
</dbReference>
<dbReference type="InterPro" id="IPR020579">
    <property type="entry name" value="Exonuc_VII_lsu_C"/>
</dbReference>
<proteinExistence type="predicted"/>
<dbReference type="EMBL" id="JAJCGD010000008">
    <property type="protein sequence ID" value="MCB6827987.1"/>
    <property type="molecule type" value="Genomic_DNA"/>
</dbReference>
<feature type="coiled-coil region" evidence="1">
    <location>
        <begin position="333"/>
        <end position="388"/>
    </location>
</feature>
<accession>A0AAW4U2S9</accession>
<dbReference type="GO" id="GO:0009318">
    <property type="term" value="C:exodeoxyribonuclease VII complex"/>
    <property type="evidence" value="ECO:0007669"/>
    <property type="project" value="InterPro"/>
</dbReference>
<organism evidence="3 4">
    <name type="scientific">Megamonas funiformis</name>
    <dbReference type="NCBI Taxonomy" id="437897"/>
    <lineage>
        <taxon>Bacteria</taxon>
        <taxon>Bacillati</taxon>
        <taxon>Bacillota</taxon>
        <taxon>Negativicutes</taxon>
        <taxon>Selenomonadales</taxon>
        <taxon>Selenomonadaceae</taxon>
        <taxon>Megamonas</taxon>
    </lineage>
</organism>
<protein>
    <recommendedName>
        <fullName evidence="2">Exonuclease VII large subunit C-terminal domain-containing protein</fullName>
    </recommendedName>
</protein>
<evidence type="ECO:0000256" key="1">
    <source>
        <dbReference type="SAM" id="Coils"/>
    </source>
</evidence>
<gene>
    <name evidence="3" type="ORF">LIY65_04715</name>
</gene>
<dbReference type="RefSeq" id="WP_227152810.1">
    <property type="nucleotide sequence ID" value="NZ_JAJCGD010000008.1"/>
</dbReference>
<dbReference type="InterPro" id="IPR003753">
    <property type="entry name" value="Exonuc_VII_L"/>
</dbReference>
<evidence type="ECO:0000313" key="4">
    <source>
        <dbReference type="Proteomes" id="UP001198190"/>
    </source>
</evidence>
<sequence length="395" mass="46750">MKKMIRYTSDRKYANVIKDLNRKYNERFFNLNNRNVAGYDVVNKVWFFDENIVDYNDYLRYARFTPEQLKYLRHFSTNLTNLFQEIDSKIDFQNFNTRYKFEGDVYSVYKSDTTTVIYLTDSVKGTEKLRVVYYKPFHDDLENTRILVTGSLSIYKGHGEIQLLADAIYVTRKKTKYQQQIDTWYDEIYKMDISPEYKQYSFSNIRYMGVISNNKTGKGYHDFKSILKNTNYIIKERFTTLTAENIAKEIKELYETESVDCICIIRGGGNKYDLLDFNNPLLIKTMYDSGLFIFTAIGHTSDNLICNKFANYNASTPTALAMHFKRLQYAEVNKQKENELLLAKNDNNKLQEIIQTLHLENERLKRKINDLIDENENLNEQLKKSKKGFFSKLFG</sequence>
<feature type="domain" description="Exonuclease VII large subunit C-terminal" evidence="2">
    <location>
        <begin position="196"/>
        <end position="383"/>
    </location>
</feature>
<evidence type="ECO:0000313" key="3">
    <source>
        <dbReference type="EMBL" id="MCB6827987.1"/>
    </source>
</evidence>
<dbReference type="PANTHER" id="PTHR30008:SF0">
    <property type="entry name" value="EXODEOXYRIBONUCLEASE 7 LARGE SUBUNIT"/>
    <property type="match status" value="1"/>
</dbReference>
<reference evidence="3" key="1">
    <citation type="submission" date="2021-10" db="EMBL/GenBank/DDBJ databases">
        <title>Collection of gut derived symbiotic bacterial strains cultured from healthy donors.</title>
        <authorList>
            <person name="Lin H."/>
            <person name="Littmann E."/>
            <person name="Claire K."/>
            <person name="Pamer E."/>
        </authorList>
    </citation>
    <scope>NUCLEOTIDE SEQUENCE</scope>
    <source>
        <strain evidence="3">MSK.7.16</strain>
    </source>
</reference>
<dbReference type="GO" id="GO:0006308">
    <property type="term" value="P:DNA catabolic process"/>
    <property type="evidence" value="ECO:0007669"/>
    <property type="project" value="InterPro"/>
</dbReference>
<dbReference type="PANTHER" id="PTHR30008">
    <property type="entry name" value="EXODEOXYRIBONUCLEASE 7 LARGE SUBUNIT"/>
    <property type="match status" value="1"/>
</dbReference>
<evidence type="ECO:0000259" key="2">
    <source>
        <dbReference type="Pfam" id="PF02601"/>
    </source>
</evidence>
<dbReference type="GO" id="GO:0008855">
    <property type="term" value="F:exodeoxyribonuclease VII activity"/>
    <property type="evidence" value="ECO:0007669"/>
    <property type="project" value="InterPro"/>
</dbReference>
<dbReference type="Pfam" id="PF02601">
    <property type="entry name" value="Exonuc_VII_L"/>
    <property type="match status" value="1"/>
</dbReference>
<comment type="caution">
    <text evidence="3">The sequence shown here is derived from an EMBL/GenBank/DDBJ whole genome shotgun (WGS) entry which is preliminary data.</text>
</comment>
<name>A0AAW4U2S9_9FIRM</name>
<dbReference type="AlphaFoldDB" id="A0AAW4U2S9"/>